<dbReference type="EMBL" id="JPIU01000039">
    <property type="protein sequence ID" value="KIO44326.1"/>
    <property type="molecule type" value="Genomic_DNA"/>
</dbReference>
<dbReference type="InterPro" id="IPR003148">
    <property type="entry name" value="RCK_N"/>
</dbReference>
<evidence type="ECO:0000313" key="2">
    <source>
        <dbReference type="EMBL" id="KIO44326.1"/>
    </source>
</evidence>
<protein>
    <submittedName>
        <fullName evidence="2">Potassium transporter TrkA</fullName>
    </submittedName>
</protein>
<dbReference type="PANTHER" id="PTHR43833:SF7">
    <property type="entry name" value="KTR SYSTEM POTASSIUM UPTAKE PROTEIN C"/>
    <property type="match status" value="1"/>
</dbReference>
<reference evidence="2 5" key="1">
    <citation type="submission" date="2014-07" db="EMBL/GenBank/DDBJ databases">
        <title>Porphyromonadaceae bacterium OUH 308042 = ATCC BAA-2681 = DSM 28342 draft genome.</title>
        <authorList>
            <person name="Sydenham T.V."/>
            <person name="Hasman H."/>
            <person name="Justensen U.S."/>
        </authorList>
    </citation>
    <scope>NUCLEOTIDE SEQUENCE [LARGE SCALE GENOMIC DNA]</scope>
    <source>
        <strain evidence="2 5">OUH 308042</strain>
    </source>
</reference>
<feature type="domain" description="RCK N-terminal" evidence="1">
    <location>
        <begin position="4"/>
        <end position="118"/>
    </location>
</feature>
<dbReference type="GO" id="GO:0006813">
    <property type="term" value="P:potassium ion transport"/>
    <property type="evidence" value="ECO:0007669"/>
    <property type="project" value="InterPro"/>
</dbReference>
<evidence type="ECO:0000313" key="5">
    <source>
        <dbReference type="Proteomes" id="UP000031980"/>
    </source>
</evidence>
<evidence type="ECO:0000313" key="4">
    <source>
        <dbReference type="Proteomes" id="UP000031937"/>
    </source>
</evidence>
<dbReference type="InterPro" id="IPR036721">
    <property type="entry name" value="RCK_C_sf"/>
</dbReference>
<dbReference type="Gene3D" id="3.30.70.1450">
    <property type="entry name" value="Regulator of K+ conductance, C-terminal domain"/>
    <property type="match status" value="1"/>
</dbReference>
<dbReference type="OrthoDB" id="9776294at2"/>
<dbReference type="Pfam" id="PF02254">
    <property type="entry name" value="TrkA_N"/>
    <property type="match status" value="1"/>
</dbReference>
<gene>
    <name evidence="2" type="ORF">BA92_08965</name>
    <name evidence="3" type="ORF">IE90_08360</name>
</gene>
<reference evidence="3 4" key="2">
    <citation type="submission" date="2014-07" db="EMBL/GenBank/DDBJ databases">
        <title>Porphyromonadaceae bacterium OUH 334697 = ATCC BAA-2682 = DSM 28341 draft genome.</title>
        <authorList>
            <person name="Sydenham T.V."/>
            <person name="Hasman H."/>
            <person name="Justesen U.S."/>
        </authorList>
    </citation>
    <scope>NUCLEOTIDE SEQUENCE [LARGE SCALE GENOMIC DNA]</scope>
    <source>
        <strain evidence="3 4">OUH 334697</strain>
    </source>
</reference>
<name>A0A0C3RDJ9_9PORP</name>
<proteinExistence type="predicted"/>
<dbReference type="AlphaFoldDB" id="A0A0C3RDJ9"/>
<dbReference type="SUPFAM" id="SSF116726">
    <property type="entry name" value="TrkA C-terminal domain-like"/>
    <property type="match status" value="1"/>
</dbReference>
<dbReference type="EMBL" id="JPIT01000018">
    <property type="protein sequence ID" value="KIO45417.1"/>
    <property type="molecule type" value="Genomic_DNA"/>
</dbReference>
<evidence type="ECO:0000313" key="3">
    <source>
        <dbReference type="EMBL" id="KIO45417.1"/>
    </source>
</evidence>
<comment type="caution">
    <text evidence="2">The sequence shown here is derived from an EMBL/GenBank/DDBJ whole genome shotgun (WGS) entry which is preliminary data.</text>
</comment>
<dbReference type="Gene3D" id="3.40.50.720">
    <property type="entry name" value="NAD(P)-binding Rossmann-like Domain"/>
    <property type="match status" value="1"/>
</dbReference>
<dbReference type="InterPro" id="IPR036291">
    <property type="entry name" value="NAD(P)-bd_dom_sf"/>
</dbReference>
<accession>A0A0C3RDJ9</accession>
<dbReference type="PANTHER" id="PTHR43833">
    <property type="entry name" value="POTASSIUM CHANNEL PROTEIN 2-RELATED-RELATED"/>
    <property type="match status" value="1"/>
</dbReference>
<keyword evidence="5" id="KW-1185">Reference proteome</keyword>
<dbReference type="RefSeq" id="WP_041503353.1">
    <property type="nucleotide sequence ID" value="NZ_JPIT01000018.1"/>
</dbReference>
<organism evidence="2 5">
    <name type="scientific">Sanguibacteroides justesenii</name>
    <dbReference type="NCBI Taxonomy" id="1547597"/>
    <lineage>
        <taxon>Bacteria</taxon>
        <taxon>Pseudomonadati</taxon>
        <taxon>Bacteroidota</taxon>
        <taxon>Bacteroidia</taxon>
        <taxon>Bacteroidales</taxon>
        <taxon>Porphyromonadaceae</taxon>
        <taxon>Sanguibacteroides</taxon>
    </lineage>
</organism>
<dbReference type="SUPFAM" id="SSF51735">
    <property type="entry name" value="NAD(P)-binding Rossmann-fold domains"/>
    <property type="match status" value="1"/>
</dbReference>
<dbReference type="Proteomes" id="UP000031980">
    <property type="component" value="Unassembled WGS sequence"/>
</dbReference>
<dbReference type="InterPro" id="IPR050721">
    <property type="entry name" value="Trk_Ktr_HKT_K-transport"/>
</dbReference>
<dbReference type="Proteomes" id="UP000031937">
    <property type="component" value="Unassembled WGS sequence"/>
</dbReference>
<sequence>MKCIVIGLGHFGLALSQRLTALGHEVIGVDNDLNKINQYKDSITTTIALDVRSEQALGSLPLKDVDIVFVVIGKDFGTSLYVLALLKQFAVKRIVARAMSEVHKTIMETMGITEIINPEWEYADFFALKVELATTIDSYVVDTDHVIIEWEVPAGFVGRKLGDVDFEREFGLKLITLKRLQEKEDKPTVLPELPSDLILERRDILVLFGLHKNFRKLGIQLQ</sequence>
<evidence type="ECO:0000259" key="1">
    <source>
        <dbReference type="Pfam" id="PF02254"/>
    </source>
</evidence>